<gene>
    <name evidence="3" type="ORF">COX39_03320</name>
</gene>
<name>A0A2G9YQD5_9BACT</name>
<dbReference type="PANTHER" id="PTHR12526:SF595">
    <property type="entry name" value="BLL5217 PROTEIN"/>
    <property type="match status" value="1"/>
</dbReference>
<dbReference type="Gene3D" id="3.40.50.2000">
    <property type="entry name" value="Glycogen Phosphorylase B"/>
    <property type="match status" value="2"/>
</dbReference>
<feature type="domain" description="Glycosyltransferase subfamily 4-like N-terminal" evidence="2">
    <location>
        <begin position="40"/>
        <end position="180"/>
    </location>
</feature>
<dbReference type="Pfam" id="PF13439">
    <property type="entry name" value="Glyco_transf_4"/>
    <property type="match status" value="1"/>
</dbReference>
<reference evidence="3 4" key="1">
    <citation type="submission" date="2017-09" db="EMBL/GenBank/DDBJ databases">
        <title>Depth-based differentiation of microbial function through sediment-hosted aquifers and enrichment of novel symbionts in the deep terrestrial subsurface.</title>
        <authorList>
            <person name="Probst A.J."/>
            <person name="Ladd B."/>
            <person name="Jarett J.K."/>
            <person name="Geller-Mcgrath D.E."/>
            <person name="Sieber C.M."/>
            <person name="Emerson J.B."/>
            <person name="Anantharaman K."/>
            <person name="Thomas B.C."/>
            <person name="Malmstrom R."/>
            <person name="Stieglmeier M."/>
            <person name="Klingl A."/>
            <person name="Woyke T."/>
            <person name="Ryan C.M."/>
            <person name="Banfield J.F."/>
        </authorList>
    </citation>
    <scope>NUCLEOTIDE SEQUENCE [LARGE SCALE GENOMIC DNA]</scope>
    <source>
        <strain evidence="3">CG23_combo_of_CG06-09_8_20_14_all_40_13</strain>
    </source>
</reference>
<dbReference type="Pfam" id="PF00534">
    <property type="entry name" value="Glycos_transf_1"/>
    <property type="match status" value="1"/>
</dbReference>
<evidence type="ECO:0000313" key="4">
    <source>
        <dbReference type="Proteomes" id="UP000231567"/>
    </source>
</evidence>
<dbReference type="AlphaFoldDB" id="A0A2G9YQD5"/>
<dbReference type="SUPFAM" id="SSF53756">
    <property type="entry name" value="UDP-Glycosyltransferase/glycogen phosphorylase"/>
    <property type="match status" value="1"/>
</dbReference>
<keyword evidence="3" id="KW-0808">Transferase</keyword>
<sequence length="372" mass="42065">MGFERRMGGKMKKLKIALFQYPDYKIPASGYGPKQLIIELLARGFHKRGHKVSTFATADSQLPGEIIKISPKGINEGLNDNPEIQPDIERIYRSLAIGELIRRSSDFDIIHNHAGFTLLPVVQVLKSKVFHTLHGTYTNKHYRRIFKQYAQNGYYVPISNAQAKTLPPKVNCTEVIYHGIRINDFNFNSQPLEKTLLFLGRLAKIKGVHTAIRVAKQTGYKLIIAGPIDIARRGGKEYFAKEIKPHIDGKKIIYVGEVNHSQKKKLLRKSQALLFPVEWEEAFGLVMIEAMACGTPVIAYDCGSPAEIITDSLTGYICPKGDLEAMIEAVLKIDQIDRAVCRKAAEERFSDEKMVDNYLKLFMEKNEKNSKI</sequence>
<feature type="domain" description="Glycosyl transferase family 1" evidence="1">
    <location>
        <begin position="187"/>
        <end position="347"/>
    </location>
</feature>
<proteinExistence type="predicted"/>
<dbReference type="PANTHER" id="PTHR12526">
    <property type="entry name" value="GLYCOSYLTRANSFERASE"/>
    <property type="match status" value="1"/>
</dbReference>
<dbReference type="GO" id="GO:0016757">
    <property type="term" value="F:glycosyltransferase activity"/>
    <property type="evidence" value="ECO:0007669"/>
    <property type="project" value="InterPro"/>
</dbReference>
<protein>
    <submittedName>
        <fullName evidence="3">Glycosyl transferase</fullName>
    </submittedName>
</protein>
<accession>A0A2G9YQD5</accession>
<organism evidence="3 4">
    <name type="scientific">Candidatus Nealsonbacteria bacterium CG23_combo_of_CG06-09_8_20_14_all_40_13</name>
    <dbReference type="NCBI Taxonomy" id="1974724"/>
    <lineage>
        <taxon>Bacteria</taxon>
        <taxon>Candidatus Nealsoniibacteriota</taxon>
    </lineage>
</organism>
<evidence type="ECO:0000313" key="3">
    <source>
        <dbReference type="EMBL" id="PIP21362.1"/>
    </source>
</evidence>
<evidence type="ECO:0000259" key="2">
    <source>
        <dbReference type="Pfam" id="PF13439"/>
    </source>
</evidence>
<dbReference type="InterPro" id="IPR001296">
    <property type="entry name" value="Glyco_trans_1"/>
</dbReference>
<evidence type="ECO:0000259" key="1">
    <source>
        <dbReference type="Pfam" id="PF00534"/>
    </source>
</evidence>
<comment type="caution">
    <text evidence="3">The sequence shown here is derived from an EMBL/GenBank/DDBJ whole genome shotgun (WGS) entry which is preliminary data.</text>
</comment>
<dbReference type="Proteomes" id="UP000231567">
    <property type="component" value="Unassembled WGS sequence"/>
</dbReference>
<dbReference type="InterPro" id="IPR028098">
    <property type="entry name" value="Glyco_trans_4-like_N"/>
</dbReference>
<dbReference type="EMBL" id="PCRM01000044">
    <property type="protein sequence ID" value="PIP21362.1"/>
    <property type="molecule type" value="Genomic_DNA"/>
</dbReference>
<dbReference type="CDD" id="cd03802">
    <property type="entry name" value="GT4_AviGT4-like"/>
    <property type="match status" value="1"/>
</dbReference>